<keyword evidence="2" id="KW-0597">Phosphoprotein</keyword>
<accession>E6MJ01</accession>
<dbReference type="EMBL" id="AEQN01000025">
    <property type="protein sequence ID" value="EFV00953.1"/>
    <property type="molecule type" value="Genomic_DNA"/>
</dbReference>
<sequence length="499" mass="55963">MTISNRSTYLKANPQRFRQSTFCELFKETVSLYPDKIAVKEGKRQLTYRELEAKTNCLAHALAEAGIASGEIVGIAAGQSICSVVAMIGIWKAGGAYTYIDYNYPEATKARIVSECQCRLVLDQSFYQNMDYTRDDPIDRSQRDGLAVLIYTSSTTASPKGVMIEHRNVMASIGNFGRFDLTDDDIYAIFPSFSFVASVFDLYAALCLGCTAVIIPRKVRRHIDALQAFYKEEAVTITFLPPHMAVKFQKIDDGQTKLRLLIVGSEMARNLKKASYRILNVYGSSELTAMIAAYEISDTRSAYPIGRLNNDIRGYVVDESGAPVPAGEAGELWLASEQVARGYLHNEEKTAAHFIRNPFSDEPAFRWLYKSGDIVRADSDGIYHYVCRKDNMVKIRGFRVEIDEVERQMRQYGGIGEVCVKSFTDSGGTNILCGYFEADTTLDVKAVKAFLNKKMPYYMVPTALFQVESLPRTPSGKIARRAIQAPAEINDHRLLKERY</sequence>
<dbReference type="InterPro" id="IPR000873">
    <property type="entry name" value="AMP-dep_synth/lig_dom"/>
</dbReference>
<dbReference type="Pfam" id="PF00501">
    <property type="entry name" value="AMP-binding"/>
    <property type="match status" value="1"/>
</dbReference>
<feature type="domain" description="AMP-dependent synthetase/ligase" evidence="3">
    <location>
        <begin position="26"/>
        <end position="344"/>
    </location>
</feature>
<dbReference type="InterPro" id="IPR045851">
    <property type="entry name" value="AMP-bd_C_sf"/>
</dbReference>
<dbReference type="Gene3D" id="3.30.300.30">
    <property type="match status" value="1"/>
</dbReference>
<dbReference type="eggNOG" id="COG1020">
    <property type="taxonomic scope" value="Bacteria"/>
</dbReference>
<dbReference type="PANTHER" id="PTHR44845:SF7">
    <property type="entry name" value="PLIPASTATIN SYNTHASE SUBUNIT D"/>
    <property type="match status" value="1"/>
</dbReference>
<dbReference type="PANTHER" id="PTHR44845">
    <property type="entry name" value="CARRIER DOMAIN-CONTAINING PROTEIN"/>
    <property type="match status" value="1"/>
</dbReference>
<gene>
    <name evidence="4" type="ORF">HMP0721_1986</name>
</gene>
<proteinExistence type="predicted"/>
<dbReference type="OrthoDB" id="51171at2"/>
<dbReference type="AlphaFoldDB" id="E6MJ01"/>
<evidence type="ECO:0000313" key="4">
    <source>
        <dbReference type="EMBL" id="EFV00953.1"/>
    </source>
</evidence>
<organism evidence="4 5">
    <name type="scientific">Pseudoramibacter alactolyticus ATCC 23263</name>
    <dbReference type="NCBI Taxonomy" id="887929"/>
    <lineage>
        <taxon>Bacteria</taxon>
        <taxon>Bacillati</taxon>
        <taxon>Bacillota</taxon>
        <taxon>Clostridia</taxon>
        <taxon>Eubacteriales</taxon>
        <taxon>Eubacteriaceae</taxon>
        <taxon>Pseudoramibacter</taxon>
    </lineage>
</organism>
<dbReference type="InterPro" id="IPR042099">
    <property type="entry name" value="ANL_N_sf"/>
</dbReference>
<dbReference type="Gene3D" id="3.40.50.12780">
    <property type="entry name" value="N-terminal domain of ligase-like"/>
    <property type="match status" value="1"/>
</dbReference>
<evidence type="ECO:0000259" key="3">
    <source>
        <dbReference type="Pfam" id="PF00501"/>
    </source>
</evidence>
<keyword evidence="5" id="KW-1185">Reference proteome</keyword>
<dbReference type="HOGENOM" id="CLU_000022_2_12_9"/>
<dbReference type="CDD" id="cd05930">
    <property type="entry name" value="A_NRPS"/>
    <property type="match status" value="1"/>
</dbReference>
<evidence type="ECO:0000256" key="1">
    <source>
        <dbReference type="ARBA" id="ARBA00022450"/>
    </source>
</evidence>
<name>E6MJ01_9FIRM</name>
<evidence type="ECO:0000256" key="2">
    <source>
        <dbReference type="ARBA" id="ARBA00022553"/>
    </source>
</evidence>
<dbReference type="RefSeq" id="WP_006599408.1">
    <property type="nucleotide sequence ID" value="NZ_GL622359.1"/>
</dbReference>
<evidence type="ECO:0000313" key="5">
    <source>
        <dbReference type="Proteomes" id="UP000004754"/>
    </source>
</evidence>
<comment type="caution">
    <text evidence="4">The sequence shown here is derived from an EMBL/GenBank/DDBJ whole genome shotgun (WGS) entry which is preliminary data.</text>
</comment>
<dbReference type="Proteomes" id="UP000004754">
    <property type="component" value="Unassembled WGS sequence"/>
</dbReference>
<keyword evidence="1" id="KW-0596">Phosphopantetheine</keyword>
<dbReference type="STRING" id="887929.HMP0721_1986"/>
<reference evidence="4 5" key="1">
    <citation type="submission" date="2010-12" db="EMBL/GenBank/DDBJ databases">
        <authorList>
            <person name="Muzny D."/>
            <person name="Qin X."/>
            <person name="Deng J."/>
            <person name="Jiang H."/>
            <person name="Liu Y."/>
            <person name="Qu J."/>
            <person name="Song X.-Z."/>
            <person name="Zhang L."/>
            <person name="Thornton R."/>
            <person name="Coyle M."/>
            <person name="Francisco L."/>
            <person name="Jackson L."/>
            <person name="Javaid M."/>
            <person name="Korchina V."/>
            <person name="Kovar C."/>
            <person name="Mata R."/>
            <person name="Mathew T."/>
            <person name="Ngo R."/>
            <person name="Nguyen L."/>
            <person name="Nguyen N."/>
            <person name="Okwuonu G."/>
            <person name="Ongeri F."/>
            <person name="Pham C."/>
            <person name="Simmons D."/>
            <person name="Wilczek-Boney K."/>
            <person name="Hale W."/>
            <person name="Jakkamsetti A."/>
            <person name="Pham P."/>
            <person name="Ruth R."/>
            <person name="San Lucas F."/>
            <person name="Warren J."/>
            <person name="Zhang J."/>
            <person name="Zhao Z."/>
            <person name="Zhou C."/>
            <person name="Zhu D."/>
            <person name="Lee S."/>
            <person name="Bess C."/>
            <person name="Blankenburg K."/>
            <person name="Forbes L."/>
            <person name="Fu Q."/>
            <person name="Gubbala S."/>
            <person name="Hirani K."/>
            <person name="Jayaseelan J.C."/>
            <person name="Lara F."/>
            <person name="Munidasa M."/>
            <person name="Palculict T."/>
            <person name="Patil S."/>
            <person name="Pu L.-L."/>
            <person name="Saada N."/>
            <person name="Tang L."/>
            <person name="Weissenberger G."/>
            <person name="Zhu Y."/>
            <person name="Hemphill L."/>
            <person name="Shang Y."/>
            <person name="Youmans B."/>
            <person name="Ayvaz T."/>
            <person name="Ross M."/>
            <person name="Santibanez J."/>
            <person name="Aqrawi P."/>
            <person name="Gross S."/>
            <person name="Joshi V."/>
            <person name="Fowler G."/>
            <person name="Nazareth L."/>
            <person name="Reid J."/>
            <person name="Worley K."/>
            <person name="Petrosino J."/>
            <person name="Highlander S."/>
            <person name="Gibbs R."/>
        </authorList>
    </citation>
    <scope>NUCLEOTIDE SEQUENCE [LARGE SCALE GENOMIC DNA]</scope>
    <source>
        <strain evidence="4 5">ATCC 23263</strain>
    </source>
</reference>
<dbReference type="SUPFAM" id="SSF56801">
    <property type="entry name" value="Acetyl-CoA synthetase-like"/>
    <property type="match status" value="1"/>
</dbReference>
<protein>
    <submittedName>
        <fullName evidence="4">AMP-binding enzyme</fullName>
    </submittedName>
</protein>